<dbReference type="AlphaFoldDB" id="A0A8H5HBK2"/>
<dbReference type="InterPro" id="IPR000719">
    <property type="entry name" value="Prot_kinase_dom"/>
</dbReference>
<dbReference type="EMBL" id="JAACJN010000064">
    <property type="protein sequence ID" value="KAF5380308.1"/>
    <property type="molecule type" value="Genomic_DNA"/>
</dbReference>
<dbReference type="Proteomes" id="UP000518752">
    <property type="component" value="Unassembled WGS sequence"/>
</dbReference>
<proteinExistence type="predicted"/>
<dbReference type="InterPro" id="IPR011009">
    <property type="entry name" value="Kinase-like_dom_sf"/>
</dbReference>
<protein>
    <recommendedName>
        <fullName evidence="1">Protein kinase domain-containing protein</fullName>
    </recommendedName>
</protein>
<dbReference type="GO" id="GO:0004672">
    <property type="term" value="F:protein kinase activity"/>
    <property type="evidence" value="ECO:0007669"/>
    <property type="project" value="InterPro"/>
</dbReference>
<name>A0A8H5HBK2_9AGAR</name>
<reference evidence="2 3" key="1">
    <citation type="journal article" date="2020" name="ISME J.">
        <title>Uncovering the hidden diversity of litter-decomposition mechanisms in mushroom-forming fungi.</title>
        <authorList>
            <person name="Floudas D."/>
            <person name="Bentzer J."/>
            <person name="Ahren D."/>
            <person name="Johansson T."/>
            <person name="Persson P."/>
            <person name="Tunlid A."/>
        </authorList>
    </citation>
    <scope>NUCLEOTIDE SEQUENCE [LARGE SCALE GENOMIC DNA]</scope>
    <source>
        <strain evidence="2 3">CBS 406.79</strain>
    </source>
</reference>
<dbReference type="PROSITE" id="PS50011">
    <property type="entry name" value="PROTEIN_KINASE_DOM"/>
    <property type="match status" value="1"/>
</dbReference>
<dbReference type="GO" id="GO:0005524">
    <property type="term" value="F:ATP binding"/>
    <property type="evidence" value="ECO:0007669"/>
    <property type="project" value="InterPro"/>
</dbReference>
<evidence type="ECO:0000313" key="2">
    <source>
        <dbReference type="EMBL" id="KAF5380308.1"/>
    </source>
</evidence>
<evidence type="ECO:0000313" key="3">
    <source>
        <dbReference type="Proteomes" id="UP000518752"/>
    </source>
</evidence>
<dbReference type="OrthoDB" id="3257280at2759"/>
<sequence>MSFRPLDNVVLPEISSTLLFEVDSLAKSSELSFWNSSIDEQPFRQTSIGELPLRISSYQISYERNEELPQCAENEALDGTEDGSGGLMLSKIEEVENLYPCSALFVHILRLYVGSISTQPGWDASFGPIQVTYKTVFADAPPKVTYKPAMDPERSPVTPQAPLALPSVPLRSLRRRFYSNIAMNIDLVALESDVPSILHAFKKTCRTTAHASTSELLLMTSIPESPFLIRPTMLVLYDDDTLLRGYLLPYHPASSLFSVTNSRYQETLTLSTSSPCIPRSNPHHPISWALKLIWAIDIAAALTFLHRRKIYWGDLKIDNTILCKDGHCRFIDYYPNGHSLEWSLPEVEKAIYPDLVPEDWDQLIQQALTPERDVFSLGLVLWAITEEVGDFDRVPEYTIRQKFPGRIMQPLRGGIGKSHPRVC</sequence>
<dbReference type="Gene3D" id="1.10.510.10">
    <property type="entry name" value="Transferase(Phosphotransferase) domain 1"/>
    <property type="match status" value="1"/>
</dbReference>
<organism evidence="2 3">
    <name type="scientific">Collybiopsis confluens</name>
    <dbReference type="NCBI Taxonomy" id="2823264"/>
    <lineage>
        <taxon>Eukaryota</taxon>
        <taxon>Fungi</taxon>
        <taxon>Dikarya</taxon>
        <taxon>Basidiomycota</taxon>
        <taxon>Agaricomycotina</taxon>
        <taxon>Agaricomycetes</taxon>
        <taxon>Agaricomycetidae</taxon>
        <taxon>Agaricales</taxon>
        <taxon>Marasmiineae</taxon>
        <taxon>Omphalotaceae</taxon>
        <taxon>Collybiopsis</taxon>
    </lineage>
</organism>
<dbReference type="SUPFAM" id="SSF56112">
    <property type="entry name" value="Protein kinase-like (PK-like)"/>
    <property type="match status" value="1"/>
</dbReference>
<comment type="caution">
    <text evidence="2">The sequence shown here is derived from an EMBL/GenBank/DDBJ whole genome shotgun (WGS) entry which is preliminary data.</text>
</comment>
<feature type="domain" description="Protein kinase" evidence="1">
    <location>
        <begin position="167"/>
        <end position="423"/>
    </location>
</feature>
<evidence type="ECO:0000259" key="1">
    <source>
        <dbReference type="PROSITE" id="PS50011"/>
    </source>
</evidence>
<keyword evidence="3" id="KW-1185">Reference proteome</keyword>
<gene>
    <name evidence="2" type="ORF">D9757_007938</name>
</gene>
<accession>A0A8H5HBK2</accession>